<feature type="compositionally biased region" description="Gly residues" evidence="1">
    <location>
        <begin position="93"/>
        <end position="102"/>
    </location>
</feature>
<name>A0A5S9XZU7_ARATH</name>
<evidence type="ECO:0000313" key="2">
    <source>
        <dbReference type="EMBL" id="CAA0397938.1"/>
    </source>
</evidence>
<accession>A0A5S9XZU7</accession>
<sequence length="102" mass="9937">MASSVACVPEREVGALSLAGACKPEPEVGALSLAGACKPEPEVGALSSAAVEAQPLVVACKLGQAVDRKPEPEGESLSLAAARGHGFLRNGGSSKGGGKGKG</sequence>
<reference evidence="2 3" key="1">
    <citation type="submission" date="2019-12" db="EMBL/GenBank/DDBJ databases">
        <authorList>
            <person name="Jiao W.-B."/>
            <person name="Schneeberger K."/>
        </authorList>
    </citation>
    <scope>NUCLEOTIDE SEQUENCE [LARGE SCALE GENOMIC DNA]</scope>
    <source>
        <strain evidence="3">cv. C24</strain>
    </source>
</reference>
<dbReference type="EMBL" id="CACSHJ010000095">
    <property type="protein sequence ID" value="CAA0397938.1"/>
    <property type="molecule type" value="Genomic_DNA"/>
</dbReference>
<protein>
    <submittedName>
        <fullName evidence="2">Uncharacterized protein</fullName>
    </submittedName>
</protein>
<feature type="region of interest" description="Disordered" evidence="1">
    <location>
        <begin position="67"/>
        <end position="102"/>
    </location>
</feature>
<organism evidence="2 3">
    <name type="scientific">Arabidopsis thaliana</name>
    <name type="common">Mouse-ear cress</name>
    <dbReference type="NCBI Taxonomy" id="3702"/>
    <lineage>
        <taxon>Eukaryota</taxon>
        <taxon>Viridiplantae</taxon>
        <taxon>Streptophyta</taxon>
        <taxon>Embryophyta</taxon>
        <taxon>Tracheophyta</taxon>
        <taxon>Spermatophyta</taxon>
        <taxon>Magnoliopsida</taxon>
        <taxon>eudicotyledons</taxon>
        <taxon>Gunneridae</taxon>
        <taxon>Pentapetalae</taxon>
        <taxon>rosids</taxon>
        <taxon>malvids</taxon>
        <taxon>Brassicales</taxon>
        <taxon>Brassicaceae</taxon>
        <taxon>Camelineae</taxon>
        <taxon>Arabidopsis</taxon>
    </lineage>
</organism>
<proteinExistence type="predicted"/>
<evidence type="ECO:0000256" key="1">
    <source>
        <dbReference type="SAM" id="MobiDB-lite"/>
    </source>
</evidence>
<evidence type="ECO:0000313" key="3">
    <source>
        <dbReference type="Proteomes" id="UP000434276"/>
    </source>
</evidence>
<dbReference type="ExpressionAtlas" id="A0A5S9XZU7">
    <property type="expression patterns" value="differential"/>
</dbReference>
<gene>
    <name evidence="2" type="ORF">C24_LOCUS20634</name>
</gene>
<dbReference type="Proteomes" id="UP000434276">
    <property type="component" value="Unassembled WGS sequence"/>
</dbReference>
<dbReference type="AlphaFoldDB" id="A0A5S9XZU7"/>